<dbReference type="EMBL" id="JALLPB020000201">
    <property type="protein sequence ID" value="KAL3815382.1"/>
    <property type="molecule type" value="Genomic_DNA"/>
</dbReference>
<feature type="region of interest" description="Disordered" evidence="1">
    <location>
        <begin position="209"/>
        <end position="235"/>
    </location>
</feature>
<gene>
    <name evidence="4" type="ORF">ACHAXA_010987</name>
</gene>
<dbReference type="Proteomes" id="UP001530377">
    <property type="component" value="Unassembled WGS sequence"/>
</dbReference>
<comment type="caution">
    <text evidence="4">The sequence shown here is derived from an EMBL/GenBank/DDBJ whole genome shotgun (WGS) entry which is preliminary data.</text>
</comment>
<keyword evidence="2" id="KW-1133">Transmembrane helix</keyword>
<evidence type="ECO:0000256" key="1">
    <source>
        <dbReference type="SAM" id="MobiDB-lite"/>
    </source>
</evidence>
<dbReference type="AlphaFoldDB" id="A0ABD3RR05"/>
<keyword evidence="5" id="KW-1185">Reference proteome</keyword>
<feature type="signal peptide" evidence="3">
    <location>
        <begin position="1"/>
        <end position="15"/>
    </location>
</feature>
<accession>A0ABD3RR05</accession>
<feature type="transmembrane region" description="Helical" evidence="2">
    <location>
        <begin position="435"/>
        <end position="457"/>
    </location>
</feature>
<protein>
    <submittedName>
        <fullName evidence="4">Uncharacterized protein</fullName>
    </submittedName>
</protein>
<feature type="compositionally biased region" description="Low complexity" evidence="1">
    <location>
        <begin position="20"/>
        <end position="33"/>
    </location>
</feature>
<proteinExistence type="predicted"/>
<feature type="transmembrane region" description="Helical" evidence="2">
    <location>
        <begin position="411"/>
        <end position="429"/>
    </location>
</feature>
<evidence type="ECO:0000256" key="3">
    <source>
        <dbReference type="SAM" id="SignalP"/>
    </source>
</evidence>
<sequence>MSILICPCLMIMISADAPQDSSSSTAAAANNNNHDSHATDAGYDDPLDGILDLTSLDPCPPVEHQIFGGGPGDGYSNDDDDFAISLPAAATADTEHAGWGGTKTTTKLRAGGGDIANSDDVVVSAAPAISSTSSPWSSRDAGRDDGVYRGVDAVINDDGDVVAEGEAEVDEEERTDNRLRPGDHVYVWQSYGINPRAYQRHAVVYSVERRRSGDRDEDDDARPLQGPTLELERHDATTTSFDLDALYANDQNGWTIDVTVVSFYHFNRHHAAMGAARAKQAASGDIRGKRSGCRRESLLDFIGPDGIARKRPVHKVRYGRAIRRGLLSSRAGVGTALRQDHPGLVLARLRYLLLNPDHLPDHNSLSANGECASLWCVTGRWCTLQGASILAVTSVGQAGGALLAGGILSNLTVLVPMPGLWGMAGWWWYVPATVAYPFLVPMLVAMGMASLVPLEILRRNRKRWKGITDGLNHEFWTVTTDDVREDFFGMMATAERETEMRSFFGVREGESNVADDARYMPVGGSPGGLDCDNTDNGDDEEAEALAMQRMEKTCRDMVVDMKVDLSGRPPPPSRLGGKSGGGGRGAWGNFVGSFRRREVGNFQSDDSLTETERFHTAYMNGPT</sequence>
<evidence type="ECO:0000313" key="4">
    <source>
        <dbReference type="EMBL" id="KAL3815382.1"/>
    </source>
</evidence>
<keyword evidence="2" id="KW-0812">Transmembrane</keyword>
<evidence type="ECO:0000313" key="5">
    <source>
        <dbReference type="Proteomes" id="UP001530377"/>
    </source>
</evidence>
<feature type="transmembrane region" description="Helical" evidence="2">
    <location>
        <begin position="386"/>
        <end position="404"/>
    </location>
</feature>
<feature type="region of interest" description="Disordered" evidence="1">
    <location>
        <begin position="563"/>
        <end position="589"/>
    </location>
</feature>
<feature type="compositionally biased region" description="Gly residues" evidence="1">
    <location>
        <begin position="577"/>
        <end position="586"/>
    </location>
</feature>
<feature type="chain" id="PRO_5044832679" evidence="3">
    <location>
        <begin position="16"/>
        <end position="623"/>
    </location>
</feature>
<organism evidence="4 5">
    <name type="scientific">Cyclostephanos tholiformis</name>
    <dbReference type="NCBI Taxonomy" id="382380"/>
    <lineage>
        <taxon>Eukaryota</taxon>
        <taxon>Sar</taxon>
        <taxon>Stramenopiles</taxon>
        <taxon>Ochrophyta</taxon>
        <taxon>Bacillariophyta</taxon>
        <taxon>Coscinodiscophyceae</taxon>
        <taxon>Thalassiosirophycidae</taxon>
        <taxon>Stephanodiscales</taxon>
        <taxon>Stephanodiscaceae</taxon>
        <taxon>Cyclostephanos</taxon>
    </lineage>
</organism>
<keyword evidence="2" id="KW-0472">Membrane</keyword>
<reference evidence="4 5" key="1">
    <citation type="submission" date="2024-10" db="EMBL/GenBank/DDBJ databases">
        <title>Updated reference genomes for cyclostephanoid diatoms.</title>
        <authorList>
            <person name="Roberts W.R."/>
            <person name="Alverson A.J."/>
        </authorList>
    </citation>
    <scope>NUCLEOTIDE SEQUENCE [LARGE SCALE GENOMIC DNA]</scope>
    <source>
        <strain evidence="4 5">AJA228-03</strain>
    </source>
</reference>
<evidence type="ECO:0000256" key="2">
    <source>
        <dbReference type="SAM" id="Phobius"/>
    </source>
</evidence>
<keyword evidence="3" id="KW-0732">Signal</keyword>
<name>A0ABD3RR05_9STRA</name>
<feature type="region of interest" description="Disordered" evidence="1">
    <location>
        <begin position="20"/>
        <end position="44"/>
    </location>
</feature>